<sequence>MEKPKMEKHARYCQADVRAAQLHKLHQRQKTITPQAIIPQAFMLSSFVLRSHRKAIATEQPSQHSSLKELGNCPVQRSDTYYFKRVEFQQRGSAHVHVILWLEDAPEDEELSGAEGAMPKTLEMVDALLTLDTSLLKRPRTQTHQNTH</sequence>
<proteinExistence type="predicted"/>
<organism evidence="1 2">
    <name type="scientific">Dermacentor silvarum</name>
    <name type="common">Tick</name>
    <dbReference type="NCBI Taxonomy" id="543639"/>
    <lineage>
        <taxon>Eukaryota</taxon>
        <taxon>Metazoa</taxon>
        <taxon>Ecdysozoa</taxon>
        <taxon>Arthropoda</taxon>
        <taxon>Chelicerata</taxon>
        <taxon>Arachnida</taxon>
        <taxon>Acari</taxon>
        <taxon>Parasitiformes</taxon>
        <taxon>Ixodida</taxon>
        <taxon>Ixodoidea</taxon>
        <taxon>Ixodidae</taxon>
        <taxon>Rhipicephalinae</taxon>
        <taxon>Dermacentor</taxon>
    </lineage>
</organism>
<comment type="caution">
    <text evidence="1">The sequence shown here is derived from an EMBL/GenBank/DDBJ whole genome shotgun (WGS) entry which is preliminary data.</text>
</comment>
<accession>A0ACB8CHJ8</accession>
<evidence type="ECO:0000313" key="2">
    <source>
        <dbReference type="Proteomes" id="UP000821865"/>
    </source>
</evidence>
<dbReference type="Proteomes" id="UP000821865">
    <property type="component" value="Chromosome 7"/>
</dbReference>
<reference evidence="1" key="1">
    <citation type="submission" date="2020-05" db="EMBL/GenBank/DDBJ databases">
        <title>Large-scale comparative analyses of tick genomes elucidate their genetic diversity and vector capacities.</title>
        <authorList>
            <person name="Jia N."/>
            <person name="Wang J."/>
            <person name="Shi W."/>
            <person name="Du L."/>
            <person name="Sun Y."/>
            <person name="Zhan W."/>
            <person name="Jiang J."/>
            <person name="Wang Q."/>
            <person name="Zhang B."/>
            <person name="Ji P."/>
            <person name="Sakyi L.B."/>
            <person name="Cui X."/>
            <person name="Yuan T."/>
            <person name="Jiang B."/>
            <person name="Yang W."/>
            <person name="Lam T.T.-Y."/>
            <person name="Chang Q."/>
            <person name="Ding S."/>
            <person name="Wang X."/>
            <person name="Zhu J."/>
            <person name="Ruan X."/>
            <person name="Zhao L."/>
            <person name="Wei J."/>
            <person name="Que T."/>
            <person name="Du C."/>
            <person name="Cheng J."/>
            <person name="Dai P."/>
            <person name="Han X."/>
            <person name="Huang E."/>
            <person name="Gao Y."/>
            <person name="Liu J."/>
            <person name="Shao H."/>
            <person name="Ye R."/>
            <person name="Li L."/>
            <person name="Wei W."/>
            <person name="Wang X."/>
            <person name="Wang C."/>
            <person name="Yang T."/>
            <person name="Huo Q."/>
            <person name="Li W."/>
            <person name="Guo W."/>
            <person name="Chen H."/>
            <person name="Zhou L."/>
            <person name="Ni X."/>
            <person name="Tian J."/>
            <person name="Zhou Y."/>
            <person name="Sheng Y."/>
            <person name="Liu T."/>
            <person name="Pan Y."/>
            <person name="Xia L."/>
            <person name="Li J."/>
            <person name="Zhao F."/>
            <person name="Cao W."/>
        </authorList>
    </citation>
    <scope>NUCLEOTIDE SEQUENCE</scope>
    <source>
        <strain evidence="1">Dsil-2018</strain>
    </source>
</reference>
<evidence type="ECO:0000313" key="1">
    <source>
        <dbReference type="EMBL" id="KAH7942179.1"/>
    </source>
</evidence>
<protein>
    <submittedName>
        <fullName evidence="1">Uncharacterized protein</fullName>
    </submittedName>
</protein>
<keyword evidence="2" id="KW-1185">Reference proteome</keyword>
<dbReference type="EMBL" id="CM023476">
    <property type="protein sequence ID" value="KAH7942179.1"/>
    <property type="molecule type" value="Genomic_DNA"/>
</dbReference>
<name>A0ACB8CHJ8_DERSI</name>
<gene>
    <name evidence="1" type="ORF">HPB49_021777</name>
</gene>